<reference evidence="2 3" key="1">
    <citation type="submission" date="2020-02" db="EMBL/GenBank/DDBJ databases">
        <authorList>
            <person name="Kim M.K."/>
        </authorList>
    </citation>
    <scope>NUCLEOTIDE SEQUENCE [LARGE SCALE GENOMIC DNA]</scope>
    <source>
        <strain evidence="2 3">17J57-3</strain>
    </source>
</reference>
<evidence type="ECO:0000313" key="3">
    <source>
        <dbReference type="Proteomes" id="UP000482155"/>
    </source>
</evidence>
<dbReference type="EMBL" id="JAAIVB010000084">
    <property type="protein sequence ID" value="NEX64646.1"/>
    <property type="molecule type" value="Genomic_DNA"/>
</dbReference>
<evidence type="ECO:0000313" key="2">
    <source>
        <dbReference type="EMBL" id="NEX64646.1"/>
    </source>
</evidence>
<feature type="region of interest" description="Disordered" evidence="1">
    <location>
        <begin position="1"/>
        <end position="24"/>
    </location>
</feature>
<name>A0A6B3SYP6_9BURK</name>
<dbReference type="RefSeq" id="WP_163968581.1">
    <property type="nucleotide sequence ID" value="NZ_JAAIVB010000084.1"/>
</dbReference>
<comment type="caution">
    <text evidence="2">The sequence shown here is derived from an EMBL/GenBank/DDBJ whole genome shotgun (WGS) entry which is preliminary data.</text>
</comment>
<gene>
    <name evidence="2" type="ORF">G3574_26510</name>
</gene>
<proteinExistence type="predicted"/>
<keyword evidence="3" id="KW-1185">Reference proteome</keyword>
<dbReference type="AlphaFoldDB" id="A0A6B3SYP6"/>
<protein>
    <submittedName>
        <fullName evidence="2">Uncharacterized protein</fullName>
    </submittedName>
</protein>
<evidence type="ECO:0000256" key="1">
    <source>
        <dbReference type="SAM" id="MobiDB-lite"/>
    </source>
</evidence>
<accession>A0A6B3SYP6</accession>
<organism evidence="2 3">
    <name type="scientific">Noviherbaspirillum galbum</name>
    <dbReference type="NCBI Taxonomy" id="2709383"/>
    <lineage>
        <taxon>Bacteria</taxon>
        <taxon>Pseudomonadati</taxon>
        <taxon>Pseudomonadota</taxon>
        <taxon>Betaproteobacteria</taxon>
        <taxon>Burkholderiales</taxon>
        <taxon>Oxalobacteraceae</taxon>
        <taxon>Noviherbaspirillum</taxon>
    </lineage>
</organism>
<dbReference type="Proteomes" id="UP000482155">
    <property type="component" value="Unassembled WGS sequence"/>
</dbReference>
<sequence>MNIESTYDEMKRQTCARQDSPGEEDQLELTKLGIGFDGHYYRYGAYRYERCADAVNYARLERSRPGYQERNHPEPLWLEPPTPTVADQHNMSELAVSFDGKSYRFDGYRYDRLADAINYSQLSHGRSSKPA</sequence>